<dbReference type="EMBL" id="JAHHGZ010000024">
    <property type="protein sequence ID" value="MBW4669816.1"/>
    <property type="molecule type" value="Genomic_DNA"/>
</dbReference>
<evidence type="ECO:0000313" key="2">
    <source>
        <dbReference type="Proteomes" id="UP000729701"/>
    </source>
</evidence>
<reference evidence="1" key="1">
    <citation type="submission" date="2021-05" db="EMBL/GenBank/DDBJ databases">
        <authorList>
            <person name="Pietrasiak N."/>
            <person name="Ward R."/>
            <person name="Stajich J.E."/>
            <person name="Kurbessoian T."/>
        </authorList>
    </citation>
    <scope>NUCLEOTIDE SEQUENCE</scope>
    <source>
        <strain evidence="1">GSE-NOS-MK-12-04C</strain>
    </source>
</reference>
<accession>A0A951QPW6</accession>
<dbReference type="AlphaFoldDB" id="A0A951QPW6"/>
<protein>
    <submittedName>
        <fullName evidence="1">Uncharacterized protein</fullName>
    </submittedName>
</protein>
<gene>
    <name evidence="1" type="ORF">KME60_20990</name>
</gene>
<evidence type="ECO:0000313" key="1">
    <source>
        <dbReference type="EMBL" id="MBW4669816.1"/>
    </source>
</evidence>
<proteinExistence type="predicted"/>
<dbReference type="Proteomes" id="UP000729701">
    <property type="component" value="Unassembled WGS sequence"/>
</dbReference>
<reference evidence="1" key="2">
    <citation type="journal article" date="2022" name="Microbiol. Resour. Announc.">
        <title>Metagenome Sequencing to Explore Phylogenomics of Terrestrial Cyanobacteria.</title>
        <authorList>
            <person name="Ward R.D."/>
            <person name="Stajich J.E."/>
            <person name="Johansen J.R."/>
            <person name="Huntemann M."/>
            <person name="Clum A."/>
            <person name="Foster B."/>
            <person name="Foster B."/>
            <person name="Roux S."/>
            <person name="Palaniappan K."/>
            <person name="Varghese N."/>
            <person name="Mukherjee S."/>
            <person name="Reddy T.B.K."/>
            <person name="Daum C."/>
            <person name="Copeland A."/>
            <person name="Chen I.A."/>
            <person name="Ivanova N.N."/>
            <person name="Kyrpides N.C."/>
            <person name="Shapiro N."/>
            <person name="Eloe-Fadrosh E.A."/>
            <person name="Pietrasiak N."/>
        </authorList>
    </citation>
    <scope>NUCLEOTIDE SEQUENCE</scope>
    <source>
        <strain evidence="1">GSE-NOS-MK-12-04C</strain>
    </source>
</reference>
<name>A0A951QPW6_9CYAN</name>
<comment type="caution">
    <text evidence="1">The sequence shown here is derived from an EMBL/GenBank/DDBJ whole genome shotgun (WGS) entry which is preliminary data.</text>
</comment>
<sequence length="88" mass="9857">MSTELVYLQHSTDAACVGDTGLGVVMRVNRLQGFRWETESSIKQVWLPNTAQPLKNQYLAGLRATMLDTQSQLNSSSKPMLSRELSRD</sequence>
<organism evidence="1 2">
    <name type="scientific">Cyanomargarita calcarea GSE-NOS-MK-12-04C</name>
    <dbReference type="NCBI Taxonomy" id="2839659"/>
    <lineage>
        <taxon>Bacteria</taxon>
        <taxon>Bacillati</taxon>
        <taxon>Cyanobacteriota</taxon>
        <taxon>Cyanophyceae</taxon>
        <taxon>Nostocales</taxon>
        <taxon>Cyanomargaritaceae</taxon>
        <taxon>Cyanomargarita</taxon>
    </lineage>
</organism>